<dbReference type="AlphaFoldDB" id="A0A2P1NP25"/>
<dbReference type="RefSeq" id="WP_106847311.1">
    <property type="nucleotide sequence ID" value="NZ_CP027792.1"/>
</dbReference>
<dbReference type="OrthoDB" id="9154044at2"/>
<name>A0A2P1NP25_9BURK</name>
<evidence type="ECO:0000313" key="2">
    <source>
        <dbReference type="Proteomes" id="UP000241829"/>
    </source>
</evidence>
<organism evidence="1 2">
    <name type="scientific">Pulveribacter suum</name>
    <dbReference type="NCBI Taxonomy" id="2116657"/>
    <lineage>
        <taxon>Bacteria</taxon>
        <taxon>Pseudomonadati</taxon>
        <taxon>Pseudomonadota</taxon>
        <taxon>Betaproteobacteria</taxon>
        <taxon>Burkholderiales</taxon>
        <taxon>Comamonadaceae</taxon>
        <taxon>Pulveribacter</taxon>
    </lineage>
</organism>
<dbReference type="Proteomes" id="UP000241829">
    <property type="component" value="Chromosome"/>
</dbReference>
<proteinExistence type="predicted"/>
<sequence>MVTHTLRAPGGGSWAPRLTTLALWAAAGAAALYWALALSAQPAGPVPATLPAAPQADAQAVARLLGAGVHVAAVQQSAAPAAPGRFVLQGVLAGTTSGHGAALVSVDGQPPKPVRVGASVEPGLVLQSLSRREARLGPSLDGATTVTLQMPLGGRP</sequence>
<reference evidence="2" key="1">
    <citation type="submission" date="2018-03" db="EMBL/GenBank/DDBJ databases">
        <title>Genome sequencing of Melaminivora sp. strain SC2-7.</title>
        <authorList>
            <person name="Kim S.-J."/>
            <person name="Heo J."/>
            <person name="Ahn J.-H."/>
            <person name="Kwon S.-W."/>
        </authorList>
    </citation>
    <scope>NUCLEOTIDE SEQUENCE [LARGE SCALE GENOMIC DNA]</scope>
    <source>
        <strain evidence="2">SC2-7</strain>
    </source>
</reference>
<protein>
    <submittedName>
        <fullName evidence="1">General secretion pathway protein C</fullName>
    </submittedName>
</protein>
<dbReference type="KEGG" id="melm:C7H73_14515"/>
<gene>
    <name evidence="1" type="ORF">C7H73_14515</name>
</gene>
<accession>A0A2P1NP25</accession>
<evidence type="ECO:0000313" key="1">
    <source>
        <dbReference type="EMBL" id="AVP58763.1"/>
    </source>
</evidence>
<keyword evidence="2" id="KW-1185">Reference proteome</keyword>
<dbReference type="EMBL" id="CP027792">
    <property type="protein sequence ID" value="AVP58763.1"/>
    <property type="molecule type" value="Genomic_DNA"/>
</dbReference>